<dbReference type="InterPro" id="IPR014044">
    <property type="entry name" value="CAP_dom"/>
</dbReference>
<gene>
    <name evidence="3" type="ORF">DLJ74_01825</name>
</gene>
<dbReference type="OrthoDB" id="9783944at2"/>
<dbReference type="Proteomes" id="UP000245624">
    <property type="component" value="Unassembled WGS sequence"/>
</dbReference>
<evidence type="ECO:0000313" key="4">
    <source>
        <dbReference type="Proteomes" id="UP000245624"/>
    </source>
</evidence>
<evidence type="ECO:0000313" key="3">
    <source>
        <dbReference type="EMBL" id="PWU69689.1"/>
    </source>
</evidence>
<feature type="region of interest" description="Disordered" evidence="1">
    <location>
        <begin position="47"/>
        <end position="113"/>
    </location>
</feature>
<protein>
    <recommendedName>
        <fullName evidence="2">SCP domain-containing protein</fullName>
    </recommendedName>
</protein>
<dbReference type="InterPro" id="IPR035940">
    <property type="entry name" value="CAP_sf"/>
</dbReference>
<organism evidence="3 4">
    <name type="scientific">Gracilibacillus dipsosauri</name>
    <dbReference type="NCBI Taxonomy" id="178340"/>
    <lineage>
        <taxon>Bacteria</taxon>
        <taxon>Bacillati</taxon>
        <taxon>Bacillota</taxon>
        <taxon>Bacilli</taxon>
        <taxon>Bacillales</taxon>
        <taxon>Bacillaceae</taxon>
        <taxon>Gracilibacillus</taxon>
    </lineage>
</organism>
<dbReference type="AlphaFoldDB" id="A0A317L7C6"/>
<feature type="domain" description="SCP" evidence="2">
    <location>
        <begin position="121"/>
        <end position="233"/>
    </location>
</feature>
<dbReference type="PANTHER" id="PTHR31157:SF1">
    <property type="entry name" value="SCP DOMAIN-CONTAINING PROTEIN"/>
    <property type="match status" value="1"/>
</dbReference>
<dbReference type="Gene3D" id="3.40.33.10">
    <property type="entry name" value="CAP"/>
    <property type="match status" value="1"/>
</dbReference>
<reference evidence="3 4" key="1">
    <citation type="submission" date="2018-05" db="EMBL/GenBank/DDBJ databases">
        <title>Genomic analysis of Gracilibacillus dipsosauri DD1 reveals novel features of a salt-tolerant amylase.</title>
        <authorList>
            <person name="Deutch C.E."/>
            <person name="Yang S."/>
        </authorList>
    </citation>
    <scope>NUCLEOTIDE SEQUENCE [LARGE SCALE GENOMIC DNA]</scope>
    <source>
        <strain evidence="3 4">DD1</strain>
    </source>
</reference>
<keyword evidence="4" id="KW-1185">Reference proteome</keyword>
<comment type="caution">
    <text evidence="3">The sequence shown here is derived from an EMBL/GenBank/DDBJ whole genome shotgun (WGS) entry which is preliminary data.</text>
</comment>
<dbReference type="SUPFAM" id="SSF55797">
    <property type="entry name" value="PR-1-like"/>
    <property type="match status" value="1"/>
</dbReference>
<evidence type="ECO:0000259" key="2">
    <source>
        <dbReference type="Pfam" id="PF00188"/>
    </source>
</evidence>
<sequence length="236" mass="26826">MEVILMYKLFFIISLLVGMFITGCNQSSLEPEDENINPDYVNYTDEQENQADQDQDGGRFRVPVNPGREQNIFRYDNPEPGQNQQEANEMPNADKEQQDPKVENQPKSQQSNANFKQRVIELTNQARQENGVEPLSADQQVAEVAQKKSEDMSENNYFSHTSPTFGSTFDLLEDSGVEYSEALENIAAGQQSPQQVVKGWLNSEGHRKNILDPNVTHIGIGYDKDGNYWTQVFIKK</sequence>
<dbReference type="PANTHER" id="PTHR31157">
    <property type="entry name" value="SCP DOMAIN-CONTAINING PROTEIN"/>
    <property type="match status" value="1"/>
</dbReference>
<accession>A0A317L7C6</accession>
<feature type="compositionally biased region" description="Basic and acidic residues" evidence="1">
    <location>
        <begin position="92"/>
        <end position="104"/>
    </location>
</feature>
<name>A0A317L7C6_9BACI</name>
<dbReference type="EMBL" id="QGTD01000004">
    <property type="protein sequence ID" value="PWU69689.1"/>
    <property type="molecule type" value="Genomic_DNA"/>
</dbReference>
<proteinExistence type="predicted"/>
<evidence type="ECO:0000256" key="1">
    <source>
        <dbReference type="SAM" id="MobiDB-lite"/>
    </source>
</evidence>
<dbReference type="Pfam" id="PF00188">
    <property type="entry name" value="CAP"/>
    <property type="match status" value="1"/>
</dbReference>
<dbReference type="CDD" id="cd05379">
    <property type="entry name" value="CAP_bacterial"/>
    <property type="match status" value="1"/>
</dbReference>